<evidence type="ECO:0000313" key="2">
    <source>
        <dbReference type="EMBL" id="CAA7270058.1"/>
    </source>
</evidence>
<dbReference type="Proteomes" id="UP000467700">
    <property type="component" value="Unassembled WGS sequence"/>
</dbReference>
<proteinExistence type="predicted"/>
<accession>A0A8S0WBP9</accession>
<protein>
    <submittedName>
        <fullName evidence="2">Uncharacterized protein</fullName>
    </submittedName>
</protein>
<comment type="caution">
    <text evidence="2">The sequence shown here is derived from an EMBL/GenBank/DDBJ whole genome shotgun (WGS) entry which is preliminary data.</text>
</comment>
<organism evidence="2 3">
    <name type="scientific">Cyclocybe aegerita</name>
    <name type="common">Black poplar mushroom</name>
    <name type="synonym">Agrocybe aegerita</name>
    <dbReference type="NCBI Taxonomy" id="1973307"/>
    <lineage>
        <taxon>Eukaryota</taxon>
        <taxon>Fungi</taxon>
        <taxon>Dikarya</taxon>
        <taxon>Basidiomycota</taxon>
        <taxon>Agaricomycotina</taxon>
        <taxon>Agaricomycetes</taxon>
        <taxon>Agaricomycetidae</taxon>
        <taxon>Agaricales</taxon>
        <taxon>Agaricineae</taxon>
        <taxon>Bolbitiaceae</taxon>
        <taxon>Cyclocybe</taxon>
    </lineage>
</organism>
<gene>
    <name evidence="2" type="ORF">AAE3_LOCUS12264</name>
</gene>
<evidence type="ECO:0000256" key="1">
    <source>
        <dbReference type="SAM" id="MobiDB-lite"/>
    </source>
</evidence>
<sequence length="387" mass="42878">MDSSRGQYLTQISDLIREMIGLKVRIEKETDQNLRDSLLNSVNHSLEELRRLSADRGAVSFLAKLTGVETGTLGQQDIFLWHQWISEFRVEYETLSKESEAVENKRRFLANCRAIEEEVNKNWTKWVPVATIGVPSTEKYAYSHGIGDETSHLMIEEPHHRRHHRRGPGMSIPGFQPVPSHFVHPDQAMSPFVAGSDNRSVASSVPTLPPGHLGYPAPNVLGRSDGPHGPSHAQATTSASGNRPIDRRILSPDRFQDMLTSMYGPPPGQGISGPPQAAHFPAGVPVSQQGHYPQLSQVPTIPISSTIRPSSTACPRPHRRINLGANILGQQANTDMAVNLPINLARRVSLTIQITRRTSSEARSIATLPQARENMRMNRNRPTCNHE</sequence>
<evidence type="ECO:0000313" key="3">
    <source>
        <dbReference type="Proteomes" id="UP000467700"/>
    </source>
</evidence>
<keyword evidence="3" id="KW-1185">Reference proteome</keyword>
<feature type="region of interest" description="Disordered" evidence="1">
    <location>
        <begin position="218"/>
        <end position="247"/>
    </location>
</feature>
<dbReference type="EMBL" id="CACVBS010000084">
    <property type="protein sequence ID" value="CAA7270058.1"/>
    <property type="molecule type" value="Genomic_DNA"/>
</dbReference>
<dbReference type="AlphaFoldDB" id="A0A8S0WBP9"/>
<name>A0A8S0WBP9_CYCAE</name>
<reference evidence="2 3" key="1">
    <citation type="submission" date="2020-01" db="EMBL/GenBank/DDBJ databases">
        <authorList>
            <person name="Gupta K D."/>
        </authorList>
    </citation>
    <scope>NUCLEOTIDE SEQUENCE [LARGE SCALE GENOMIC DNA]</scope>
</reference>